<dbReference type="Proteomes" id="UP000749646">
    <property type="component" value="Unassembled WGS sequence"/>
</dbReference>
<dbReference type="SUPFAM" id="SSF52047">
    <property type="entry name" value="RNI-like"/>
    <property type="match status" value="1"/>
</dbReference>
<protein>
    <recommendedName>
        <fullName evidence="3">F-box domain-containing protein</fullName>
    </recommendedName>
</protein>
<dbReference type="Gene3D" id="3.80.10.10">
    <property type="entry name" value="Ribonuclease Inhibitor"/>
    <property type="match status" value="1"/>
</dbReference>
<evidence type="ECO:0000313" key="1">
    <source>
        <dbReference type="EMBL" id="KAF9977845.1"/>
    </source>
</evidence>
<evidence type="ECO:0008006" key="3">
    <source>
        <dbReference type="Google" id="ProtNLM"/>
    </source>
</evidence>
<gene>
    <name evidence="1" type="ORF">BGZ65_007232</name>
</gene>
<evidence type="ECO:0000313" key="2">
    <source>
        <dbReference type="Proteomes" id="UP000749646"/>
    </source>
</evidence>
<proteinExistence type="predicted"/>
<reference evidence="1" key="1">
    <citation type="journal article" date="2020" name="Fungal Divers.">
        <title>Resolving the Mortierellaceae phylogeny through synthesis of multi-gene phylogenetics and phylogenomics.</title>
        <authorList>
            <person name="Vandepol N."/>
            <person name="Liber J."/>
            <person name="Desiro A."/>
            <person name="Na H."/>
            <person name="Kennedy M."/>
            <person name="Barry K."/>
            <person name="Grigoriev I.V."/>
            <person name="Miller A.N."/>
            <person name="O'Donnell K."/>
            <person name="Stajich J.E."/>
            <person name="Bonito G."/>
        </authorList>
    </citation>
    <scope>NUCLEOTIDE SEQUENCE</scope>
    <source>
        <strain evidence="1">MES-2147</strain>
    </source>
</reference>
<comment type="caution">
    <text evidence="1">The sequence shown here is derived from an EMBL/GenBank/DDBJ whole genome shotgun (WGS) entry which is preliminary data.</text>
</comment>
<accession>A0A9P6JH05</accession>
<dbReference type="InterPro" id="IPR032675">
    <property type="entry name" value="LRR_dom_sf"/>
</dbReference>
<sequence length="533" mass="59985">MSNVFDIPEILDMIANNLDLDSQIKCLRVCKVFYTAIVPKVWRCAVVVLHTSHTRPGAERAFPSLEELERHKHHIQGLAFVPPVPEYLQLRGFCQLNILKFFGSLDTTTEALDKAIVGLAGFIIAHSSTLHKVLIDFSHYGSPSIPRILWSALGQCSQLEGIHLIGMTIPVESYPLFLQMCAKTIHLEFSDLNIPAWRPVYQQHNENDVSNGSSDDLVFTGPERLELMILSSDPNPTLAGCNWGMIIRHFCNLRYLTLREHDVDRNNAFFQTLSKEPWTLPSLHDLDVSLAPADDTSLAGLIRQMHQLVTLFALGSQFGPLSFKALTMPRGCKPNYANRLCESIEVLNLVACDNVTSAMVQTLLENCPKLLVLFATKIDMTDIAHGQEWVCGGLSIWYIHIDTDGQMDEQDPVSKKHFAEMQRNVFSRLGKMTRMKRLSLTGHNGIGIGKKKTLDLRLGAGLELLSGSHNLQELSFQHDTEQQIGVQEISWITQHWRRLNCVYGRLNGDDHIVEEMKAILEARDVTLMSPDDN</sequence>
<dbReference type="EMBL" id="JAAAHW010004162">
    <property type="protein sequence ID" value="KAF9977845.1"/>
    <property type="molecule type" value="Genomic_DNA"/>
</dbReference>
<name>A0A9P6JH05_9FUNG</name>
<dbReference type="AlphaFoldDB" id="A0A9P6JH05"/>
<keyword evidence="2" id="KW-1185">Reference proteome</keyword>
<organism evidence="1 2">
    <name type="scientific">Modicella reniformis</name>
    <dbReference type="NCBI Taxonomy" id="1440133"/>
    <lineage>
        <taxon>Eukaryota</taxon>
        <taxon>Fungi</taxon>
        <taxon>Fungi incertae sedis</taxon>
        <taxon>Mucoromycota</taxon>
        <taxon>Mortierellomycotina</taxon>
        <taxon>Mortierellomycetes</taxon>
        <taxon>Mortierellales</taxon>
        <taxon>Mortierellaceae</taxon>
        <taxon>Modicella</taxon>
    </lineage>
</organism>
<dbReference type="OrthoDB" id="2432222at2759"/>